<dbReference type="AlphaFoldDB" id="A0AAE1A2S0"/>
<evidence type="ECO:0000313" key="1">
    <source>
        <dbReference type="EMBL" id="KAK3780184.1"/>
    </source>
</evidence>
<organism evidence="1 2">
    <name type="scientific">Elysia crispata</name>
    <name type="common">lettuce slug</name>
    <dbReference type="NCBI Taxonomy" id="231223"/>
    <lineage>
        <taxon>Eukaryota</taxon>
        <taxon>Metazoa</taxon>
        <taxon>Spiralia</taxon>
        <taxon>Lophotrochozoa</taxon>
        <taxon>Mollusca</taxon>
        <taxon>Gastropoda</taxon>
        <taxon>Heterobranchia</taxon>
        <taxon>Euthyneura</taxon>
        <taxon>Panpulmonata</taxon>
        <taxon>Sacoglossa</taxon>
        <taxon>Placobranchoidea</taxon>
        <taxon>Plakobranchidae</taxon>
        <taxon>Elysia</taxon>
    </lineage>
</organism>
<protein>
    <submittedName>
        <fullName evidence="1">Uncharacterized protein</fullName>
    </submittedName>
</protein>
<sequence length="103" mass="11363">MERCVHFLVKSASLSGGVYLVSVEVALRSDHLPSRKSNTKQLASPLCPVCPDEYPTICRDISLIPVTCDPQERARDQSISCVTVMLQYQGPGPVRDARPRHAN</sequence>
<comment type="caution">
    <text evidence="1">The sequence shown here is derived from an EMBL/GenBank/DDBJ whole genome shotgun (WGS) entry which is preliminary data.</text>
</comment>
<keyword evidence="2" id="KW-1185">Reference proteome</keyword>
<gene>
    <name evidence="1" type="ORF">RRG08_051662</name>
</gene>
<name>A0AAE1A2S0_9GAST</name>
<dbReference type="EMBL" id="JAWDGP010002758">
    <property type="protein sequence ID" value="KAK3780184.1"/>
    <property type="molecule type" value="Genomic_DNA"/>
</dbReference>
<dbReference type="Proteomes" id="UP001283361">
    <property type="component" value="Unassembled WGS sequence"/>
</dbReference>
<evidence type="ECO:0000313" key="2">
    <source>
        <dbReference type="Proteomes" id="UP001283361"/>
    </source>
</evidence>
<reference evidence="1" key="1">
    <citation type="journal article" date="2023" name="G3 (Bethesda)">
        <title>A reference genome for the long-term kleptoplast-retaining sea slug Elysia crispata morphotype clarki.</title>
        <authorList>
            <person name="Eastman K.E."/>
            <person name="Pendleton A.L."/>
            <person name="Shaikh M.A."/>
            <person name="Suttiyut T."/>
            <person name="Ogas R."/>
            <person name="Tomko P."/>
            <person name="Gavelis G."/>
            <person name="Widhalm J.R."/>
            <person name="Wisecaver J.H."/>
        </authorList>
    </citation>
    <scope>NUCLEOTIDE SEQUENCE</scope>
    <source>
        <strain evidence="1">ECLA1</strain>
    </source>
</reference>
<accession>A0AAE1A2S0</accession>
<proteinExistence type="predicted"/>